<dbReference type="Proteomes" id="UP000006556">
    <property type="component" value="Chromosome"/>
</dbReference>
<dbReference type="eggNOG" id="COG3858">
    <property type="taxonomic scope" value="Bacteria"/>
</dbReference>
<protein>
    <submittedName>
        <fullName evidence="3">Hypothetical membrane protein</fullName>
    </submittedName>
</protein>
<dbReference type="HOGENOM" id="CLU_852177_0_0_9"/>
<dbReference type="Gene3D" id="3.30.457.10">
    <property type="entry name" value="Copper amine oxidase-like, N-terminal domain"/>
    <property type="match status" value="1"/>
</dbReference>
<sequence length="326" mass="36745">MKRYLFIILLVTVILLTPVSALAAINAAGNLNYSPANAKVFLNGKQLTFDQEPVLVENRILVPLRIIAESLGATVEWTGLRPQVTVQKGDTVIGLNIGSNEGFTNSRQIFFLEQPPVLVNGRTMVPLRFLAETLGAKVDWDEKSRIVSISDGDFMKSDFPEVTENGQGKPGADKYYKLYDLMVGPNYGPPVEEAKAYVLEQGLLKIVKDVQFTPTRFIEYGPTDTMVIGNDESGREKTVWLTKNTYTGDISLTGSVLMNDGVFKETIYSKLEEKGISRESVQKIYIAPYEKNQIYWFVFAEQENKRYYYCFDYKTGEMVIENIFGQ</sequence>
<name>A5D4A4_PELTS</name>
<evidence type="ECO:0000259" key="2">
    <source>
        <dbReference type="Pfam" id="PF07833"/>
    </source>
</evidence>
<feature type="chain" id="PRO_5002680836" evidence="1">
    <location>
        <begin position="24"/>
        <end position="326"/>
    </location>
</feature>
<reference evidence="4" key="1">
    <citation type="journal article" date="2008" name="Genome Res.">
        <title>The genome of Pelotomaculum thermopropionicum reveals niche-associated evolution in anaerobic microbiota.</title>
        <authorList>
            <person name="Kosaka T."/>
            <person name="Kato S."/>
            <person name="Shimoyama T."/>
            <person name="Ishii S."/>
            <person name="Abe T."/>
            <person name="Watanabe K."/>
        </authorList>
    </citation>
    <scope>NUCLEOTIDE SEQUENCE [LARGE SCALE GENOMIC DNA]</scope>
    <source>
        <strain evidence="4">DSM 13744 / JCM 10971 / SI</strain>
    </source>
</reference>
<evidence type="ECO:0000313" key="3">
    <source>
        <dbReference type="EMBL" id="BAF58945.1"/>
    </source>
</evidence>
<evidence type="ECO:0000256" key="1">
    <source>
        <dbReference type="SAM" id="SignalP"/>
    </source>
</evidence>
<dbReference type="KEGG" id="pth:PTH_0764"/>
<dbReference type="EMBL" id="AP009389">
    <property type="protein sequence ID" value="BAF58945.1"/>
    <property type="molecule type" value="Genomic_DNA"/>
</dbReference>
<keyword evidence="4" id="KW-1185">Reference proteome</keyword>
<proteinExistence type="predicted"/>
<accession>A5D4A4</accession>
<feature type="domain" description="Copper amine oxidase-like N-terminal" evidence="2">
    <location>
        <begin position="42"/>
        <end position="149"/>
    </location>
</feature>
<dbReference type="InterPro" id="IPR012854">
    <property type="entry name" value="Cu_amine_oxidase-like_N"/>
</dbReference>
<organism evidence="3 4">
    <name type="scientific">Pelotomaculum thermopropionicum (strain DSM 13744 / JCM 10971 / SI)</name>
    <dbReference type="NCBI Taxonomy" id="370438"/>
    <lineage>
        <taxon>Bacteria</taxon>
        <taxon>Bacillati</taxon>
        <taxon>Bacillota</taxon>
        <taxon>Clostridia</taxon>
        <taxon>Eubacteriales</taxon>
        <taxon>Desulfotomaculaceae</taxon>
        <taxon>Pelotomaculum</taxon>
    </lineage>
</organism>
<dbReference type="Pfam" id="PF07833">
    <property type="entry name" value="Cu_amine_oxidN1"/>
    <property type="match status" value="1"/>
</dbReference>
<keyword evidence="1" id="KW-0732">Signal</keyword>
<feature type="signal peptide" evidence="1">
    <location>
        <begin position="1"/>
        <end position="23"/>
    </location>
</feature>
<dbReference type="STRING" id="370438.PTH_0764"/>
<dbReference type="AlphaFoldDB" id="A5D4A4"/>
<gene>
    <name evidence="3" type="ordered locus">PTH_0764</name>
</gene>
<dbReference type="InterPro" id="IPR036582">
    <property type="entry name" value="Mao_N_sf"/>
</dbReference>
<evidence type="ECO:0000313" key="4">
    <source>
        <dbReference type="Proteomes" id="UP000006556"/>
    </source>
</evidence>
<dbReference type="SUPFAM" id="SSF55383">
    <property type="entry name" value="Copper amine oxidase, domain N"/>
    <property type="match status" value="1"/>
</dbReference>